<gene>
    <name evidence="2" type="ORF">ACFQDM_09210</name>
</gene>
<proteinExistence type="predicted"/>
<feature type="signal peptide" evidence="1">
    <location>
        <begin position="1"/>
        <end position="25"/>
    </location>
</feature>
<dbReference type="InterPro" id="IPR007939">
    <property type="entry name" value="Cu-R_B_prcur"/>
</dbReference>
<comment type="caution">
    <text evidence="2">The sequence shown here is derived from an EMBL/GenBank/DDBJ whole genome shotgun (WGS) entry which is preliminary data.</text>
</comment>
<evidence type="ECO:0000256" key="1">
    <source>
        <dbReference type="SAM" id="SignalP"/>
    </source>
</evidence>
<sequence>MSTISKTILMGSILSALVSAAPSFAQDHGYNSDGEKLWSQADQYYDADEMDAARASVLHHNGDDHFYMFSLDRAEVQFKDGEEVGVWDGSFWYGGDVNKLFISTEGEYAFESDEFEEAEVQVLWSRAVSPFFDIQSGIRYDFEPDGLAHAVLGFQGLAPYWFELNGATYLSEEGDLTGDLEGEYELFLTQRLILQPRAELQFSAQDIPDRDIGSGFTNLQAGLRLRYEFEREFAPYVGVEYHSALGDTANMIEAAGGSKDDTVWVIGVRAWF</sequence>
<dbReference type="Proteomes" id="UP001596303">
    <property type="component" value="Unassembled WGS sequence"/>
</dbReference>
<name>A0ABW1S9A4_9PROT</name>
<accession>A0ABW1S9A4</accession>
<feature type="chain" id="PRO_5045889445" evidence="1">
    <location>
        <begin position="26"/>
        <end position="272"/>
    </location>
</feature>
<protein>
    <submittedName>
        <fullName evidence="2">Copper resistance protein B</fullName>
    </submittedName>
</protein>
<keyword evidence="3" id="KW-1185">Reference proteome</keyword>
<dbReference type="Pfam" id="PF05275">
    <property type="entry name" value="CopB"/>
    <property type="match status" value="1"/>
</dbReference>
<keyword evidence="1" id="KW-0732">Signal</keyword>
<dbReference type="InterPro" id="IPR036709">
    <property type="entry name" value="Autotransporte_beta_dom_sf"/>
</dbReference>
<reference evidence="3" key="1">
    <citation type="journal article" date="2019" name="Int. J. Syst. Evol. Microbiol.">
        <title>The Global Catalogue of Microorganisms (GCM) 10K type strain sequencing project: providing services to taxonomists for standard genome sequencing and annotation.</title>
        <authorList>
            <consortium name="The Broad Institute Genomics Platform"/>
            <consortium name="The Broad Institute Genome Sequencing Center for Infectious Disease"/>
            <person name="Wu L."/>
            <person name="Ma J."/>
        </authorList>
    </citation>
    <scope>NUCLEOTIDE SEQUENCE [LARGE SCALE GENOMIC DNA]</scope>
    <source>
        <strain evidence="3">CGMCC-1.15741</strain>
    </source>
</reference>
<dbReference type="SUPFAM" id="SSF103515">
    <property type="entry name" value="Autotransporter"/>
    <property type="match status" value="1"/>
</dbReference>
<organism evidence="2 3">
    <name type="scientific">Ponticaulis profundi</name>
    <dbReference type="NCBI Taxonomy" id="2665222"/>
    <lineage>
        <taxon>Bacteria</taxon>
        <taxon>Pseudomonadati</taxon>
        <taxon>Pseudomonadota</taxon>
        <taxon>Alphaproteobacteria</taxon>
        <taxon>Hyphomonadales</taxon>
        <taxon>Hyphomonadaceae</taxon>
        <taxon>Ponticaulis</taxon>
    </lineage>
</organism>
<dbReference type="Gene3D" id="2.40.128.130">
    <property type="entry name" value="Autotransporter beta-domain"/>
    <property type="match status" value="1"/>
</dbReference>
<dbReference type="EMBL" id="JBHSSW010000009">
    <property type="protein sequence ID" value="MFC6198256.1"/>
    <property type="molecule type" value="Genomic_DNA"/>
</dbReference>
<evidence type="ECO:0000313" key="3">
    <source>
        <dbReference type="Proteomes" id="UP001596303"/>
    </source>
</evidence>
<evidence type="ECO:0000313" key="2">
    <source>
        <dbReference type="EMBL" id="MFC6198256.1"/>
    </source>
</evidence>
<dbReference type="RefSeq" id="WP_377378335.1">
    <property type="nucleotide sequence ID" value="NZ_JBHSSW010000009.1"/>
</dbReference>